<keyword evidence="1" id="KW-0808">Transferase</keyword>
<dbReference type="InterPro" id="IPR001584">
    <property type="entry name" value="Integrase_cat-core"/>
</dbReference>
<evidence type="ECO:0000256" key="7">
    <source>
        <dbReference type="SAM" id="MobiDB-lite"/>
    </source>
</evidence>
<evidence type="ECO:0000313" key="9">
    <source>
        <dbReference type="EMBL" id="KAG7530708.1"/>
    </source>
</evidence>
<keyword evidence="6" id="KW-0695">RNA-directed DNA polymerase</keyword>
<dbReference type="Pfam" id="PF13960">
    <property type="entry name" value="DUF4218"/>
    <property type="match status" value="1"/>
</dbReference>
<dbReference type="InterPro" id="IPR000477">
    <property type="entry name" value="RT_dom"/>
</dbReference>
<comment type="caution">
    <text evidence="9">The sequence shown here is derived from an EMBL/GenBank/DDBJ whole genome shotgun (WGS) entry which is preliminary data.</text>
</comment>
<evidence type="ECO:0000256" key="1">
    <source>
        <dbReference type="ARBA" id="ARBA00022679"/>
    </source>
</evidence>
<evidence type="ECO:0000259" key="8">
    <source>
        <dbReference type="PROSITE" id="PS50994"/>
    </source>
</evidence>
<keyword evidence="5" id="KW-0378">Hydrolase</keyword>
<evidence type="ECO:0000256" key="5">
    <source>
        <dbReference type="ARBA" id="ARBA00022801"/>
    </source>
</evidence>
<feature type="region of interest" description="Disordered" evidence="7">
    <location>
        <begin position="1265"/>
        <end position="1310"/>
    </location>
</feature>
<dbReference type="InterPro" id="IPR025312">
    <property type="entry name" value="DUF4216"/>
</dbReference>
<name>A0A8T1XI02_ARASU</name>
<feature type="compositionally biased region" description="Polar residues" evidence="7">
    <location>
        <begin position="2786"/>
        <end position="2802"/>
    </location>
</feature>
<dbReference type="FunFam" id="3.30.70.270:FF:000020">
    <property type="entry name" value="Transposon Tf2-6 polyprotein-like Protein"/>
    <property type="match status" value="1"/>
</dbReference>
<dbReference type="InterPro" id="IPR004252">
    <property type="entry name" value="Probable_transposase_24"/>
</dbReference>
<dbReference type="GO" id="GO:0003964">
    <property type="term" value="F:RNA-directed DNA polymerase activity"/>
    <property type="evidence" value="ECO:0007669"/>
    <property type="project" value="UniProtKB-KW"/>
</dbReference>
<feature type="region of interest" description="Disordered" evidence="7">
    <location>
        <begin position="1621"/>
        <end position="1655"/>
    </location>
</feature>
<dbReference type="EMBL" id="JAEFBJ010000079">
    <property type="protein sequence ID" value="KAG7530708.1"/>
    <property type="molecule type" value="Genomic_DNA"/>
</dbReference>
<feature type="compositionally biased region" description="Polar residues" evidence="7">
    <location>
        <begin position="2755"/>
        <end position="2776"/>
    </location>
</feature>
<dbReference type="CDD" id="cd01647">
    <property type="entry name" value="RT_LTR"/>
    <property type="match status" value="1"/>
</dbReference>
<dbReference type="Pfam" id="PF17917">
    <property type="entry name" value="RT_RNaseH"/>
    <property type="match status" value="1"/>
</dbReference>
<dbReference type="InterPro" id="IPR025452">
    <property type="entry name" value="DUF4218"/>
</dbReference>
<evidence type="ECO:0000256" key="2">
    <source>
        <dbReference type="ARBA" id="ARBA00022695"/>
    </source>
</evidence>
<dbReference type="CDD" id="cd09274">
    <property type="entry name" value="RNase_HI_RT_Ty3"/>
    <property type="match status" value="1"/>
</dbReference>
<dbReference type="Pfam" id="PF03004">
    <property type="entry name" value="Transposase_24"/>
    <property type="match status" value="1"/>
</dbReference>
<feature type="domain" description="Integrase catalytic" evidence="8">
    <location>
        <begin position="1073"/>
        <end position="1240"/>
    </location>
</feature>
<dbReference type="InterPro" id="IPR004312">
    <property type="entry name" value="ATHILA_Orf1_C"/>
</dbReference>
<protein>
    <submittedName>
        <fullName evidence="9">Integrase catalytic core</fullName>
    </submittedName>
</protein>
<dbReference type="Pfam" id="PF13952">
    <property type="entry name" value="DUF4216"/>
    <property type="match status" value="1"/>
</dbReference>
<dbReference type="InterPro" id="IPR004242">
    <property type="entry name" value="Transposase_21"/>
</dbReference>
<organism evidence="9 10">
    <name type="scientific">Arabidopsis suecica</name>
    <name type="common">Swedish thale-cress</name>
    <name type="synonym">Cardaminopsis suecica</name>
    <dbReference type="NCBI Taxonomy" id="45249"/>
    <lineage>
        <taxon>Eukaryota</taxon>
        <taxon>Viridiplantae</taxon>
        <taxon>Streptophyta</taxon>
        <taxon>Embryophyta</taxon>
        <taxon>Tracheophyta</taxon>
        <taxon>Spermatophyta</taxon>
        <taxon>Magnoliopsida</taxon>
        <taxon>eudicotyledons</taxon>
        <taxon>Gunneridae</taxon>
        <taxon>Pentapetalae</taxon>
        <taxon>rosids</taxon>
        <taxon>malvids</taxon>
        <taxon>Brassicales</taxon>
        <taxon>Brassicaceae</taxon>
        <taxon>Camelineae</taxon>
        <taxon>Arabidopsis</taxon>
    </lineage>
</organism>
<keyword evidence="10" id="KW-1185">Reference proteome</keyword>
<dbReference type="Pfam" id="PF03732">
    <property type="entry name" value="Retrotrans_gag"/>
    <property type="match status" value="2"/>
</dbReference>
<evidence type="ECO:0000256" key="6">
    <source>
        <dbReference type="ARBA" id="ARBA00022918"/>
    </source>
</evidence>
<dbReference type="GO" id="GO:0004519">
    <property type="term" value="F:endonuclease activity"/>
    <property type="evidence" value="ECO:0007669"/>
    <property type="project" value="UniProtKB-KW"/>
</dbReference>
<evidence type="ECO:0000313" key="10">
    <source>
        <dbReference type="Proteomes" id="UP000694251"/>
    </source>
</evidence>
<dbReference type="InterPro" id="IPR041373">
    <property type="entry name" value="RT_RNaseH"/>
</dbReference>
<dbReference type="PANTHER" id="PTHR37984">
    <property type="entry name" value="PROTEIN CBG26694"/>
    <property type="match status" value="1"/>
</dbReference>
<feature type="region of interest" description="Disordered" evidence="7">
    <location>
        <begin position="2743"/>
        <end position="2802"/>
    </location>
</feature>
<sequence length="3093" mass="354086">MIQGNKFHGLPMEDPLNHLDSFDRLCGLTKINGDTEDMFKLRLFAFSLGDKAHHWEKTLPPDFITSWDDCRKDFLAKFFSNARTTRLRNEISGFTQKNNETFCEAWERFKSYTTQGPHHGFKKASLLSTLYRGALPKIRMLLDTTSNGNFLNKDVAEGWEFLQIETHVFMADFHDGVDRHNYAFKLPPFERDDFAIHPAYYDLVSRGKFRGAPDDSPLDHLEVFEDIVSSIKAEGVPADYLLCKLFPHSLASRGTSWLRQLEPGSLTNWTDTKNAFMNHFFDESVTEAIRLQFYLFTEAPAESLRASWLRFSYTTQQKAAQPNTSARTIGSAFIFSNCRKRISVDRYTRVSIDTNLDDSVFPLSSGIDNFAEEEETIPDGVDRHPAPVDRQPKQGSDIIQERIPRKLPDPGTFVVSVTINHDSFPRALCDLGSSVNLMPRSVALRLGYSNLEPTFITLVLADPSDSISEMELEDPLERVLVSFIEDSADLDCETSTYTKLLDETENVMQLTVEEALPSVTSTPTPTLDWDPAKAPKIELKPLPPGLRYAFLGENSTYPVIVNASLNPAELTLLLRKLRNHHKALGYSLDDIAGHRMCIDYRKLNTATRKDHFPLPFIDQILERLANHKYYCFLDGYSGFFQIPNHPNDQEKTTFTCPYGTFAYQRMPFGLCNAPATFKRGIMSIFTDMIEDIMEDGIVLGHMISEHGIEVDRAKIEVMTSLQAPDNVKAVRSFLGHVGFYRRFIKDFSRIARPLTALLCKEVKFEFTQECHDAFQQIKQALISAPIVQPPDWDLPFEVMCDASDFADRAVLGQRKDKKLHAIYYASRTLDDAQRNYATTQKELLAVVFAFGKFRSYLIGSKVIVHTDHAALKYLMQKKDAKPRLLRWILLLQEFDIEVRDKKGVENGVADHLSRIRIDDDVPINDFLPEENIYMIDTAEDDVYKRDSCAMVSIDTLAPVDRHPSKSTRNWSPTENCAVTAVKKDYPWYADIVNYLAADVEPDNFTDYNKKRFLREIRRYQWDEPYLYKHCYDGIYRRCIAATEVPTIQSHCHSSSYGGHFATFKTRRGKISKRNEMPRNFRLEVEVFDCWGIDFMGPFPPSNKNLYILVAVDYVSKWVEAIASPKNDSTVVMKLFKSIIFPHFGVPRIVISDGGKHFINKILEKLLLQYGVQHRVATPYHPKTSGQVEVSNRQIKEILEKTVGKAKKEWSYKLFDALCAYKIAFKTPLGTTPFHLLYGSKLNRISPSIFSKCQFHRFARSQARKRRLGRASDFPPPPPSLHTAGHSPSQPESETAALQPPIHRFPWPKHPKERIPSQRVWEKDINKEFTKGDYINRPFSPDWEDYDTLFYNAWMNVEILPTRFADFGLMQRLQREKSVLGLLDDIGLGTICCRQYDLYLELIKQFMASVRVSYLHDRKRNAQEGTLIFFIRGVRYSLPLRDLCDIYGFDNDLTGVSLPVHSEIRHPVLRYLVRLISSTLLCKMEPGKMRLSELLLLYHALHDFFPDSLGFEQVNRNVNFGAVFAHHLVSFKIKPFTGRGHKSERVGSLLTPIFEHFRISFEGEEVNTTRFTMDETYLKNTHWLKGNLLWCFRDDTGQHMIKLPQPALTEITGEHEEIGFHPDPSLLHAAPRTRRQRGSASGSAPTETEDELIDPVGGPRVGSFSSALPYQLPSLPPIPMEPQIFQQYVVDRFKSVWNAIATLSRCGCVALSRDEAIPMEGVNDDEAPIHHSDNEAEPMDVSYATQQFYFEEYSAPRQSKESKEIHKRLGFLQSWLNNLTLMEYWDQVDQKVAVNITDKDLSSSMLAYKQLTHEVYLEREEHQKGGTQEEEMTTFAVSEVDQGVGMQWVTDSARTSNTNYGVEQPSNFNNDANYGQQIPDQFGYGHNQENRFHDMVTDAFHETIASFPENISEEPNVDAQHFYDMLDAANQPIYEGCREGNSKLSLASRMMTMKADNNLSENCMDSWAELIKEYLPPDNISAESYYEIQKLVSSLGLPSEMIDVCIDYCMIFWGDDINLQECRFCGKPRYQTTGGRKRVPYKRMWYLPITDRLKRLYQSERTAAKMRWHAQHTTADGEITHPSDAKAWKHFQTVYPDFANECRNVYLGLCTDGFVHSHLKQALDVFLQPLIHELKKLWYEGVHMFDYSSKQNFNMRAMLMWTISDFPTYGMLSGWTTHGRLSCPYFMGRTNAFQLKKGRKPYRLLWCSENLQTWDNWQTTANMPDEYGSTHNWHKQSIFWQLPYWKDLLLRHNFYVMHIEKNLFDNIMNTLLNVEGKTKDSLKSRLDLAEICSRPELHVTRDGKLPVSKFRLSNEAKKALFEWVVAEVKFPDGYVSKFSRCVEQDQKFSGMKSHDCHVFMQRLLPFVLVELLPTNIHEAIAGIGIFFKDLCTRTLTTYTIEQLDKNIPVLLCNLEKLFSPAFFDVMEHLPIHLPHEAALGGPVQFRWMYPFERFMKSLKGKAKNLARVEGSIVAGSLTEETSHFTSYYFSPSVRTKKTRPRRYDDGGVAPTYNVPDVPDTFAQIGRLAGKLKEVWLQTDVETNHYHFGCMSSFKNQDLRSQQLRCTSLAAILSIRIHMEVEGQLQIIESMSKCDWFDPVIGRWVRKNNLGVVDVNANKTYAKFEPFILASQAGQVSFLSYPRVRSRPKVWLSVIKVNPRGRIVGLVDDVVIWSPPARTSSAIPCRRVFIFFAAVWSFSSMPVLRRRVSGASSATPVHPLRRVYLFFAVVWNPKMSFTGNDYSRFRSQQQNHRRSPSEGNSSATQGNLQTPINSNNQADGAFPPPVNQSPRGYANQSPRGFANHTTPLAARLNDLTIEELLASPGRAGLPRLDPNRPPGTLWFDDDTSVAATVRSIFEKDFKEPHANWSQTSVAVVDRWFETFAQVYNWDSAINQRVRLEFEAELKDRMSDQVGRWKGKGKEKGDEAKPRWIDPEVWKGLVSFWRDPKSERKSINSRNARYHDPDGLGIHKHRSGQTSYKARARKCKGRIYGAGSLQHEASSAHTGPVLPRDDPVVLSQKLAVAEALIANQAEKITSFDAYFDYLAEKDPKFDALFRAKPPDVPNAIAAGIGPEAVEPEAVVANPNTGSSPSEAF</sequence>
<dbReference type="InterPro" id="IPR005162">
    <property type="entry name" value="Retrotrans_gag_dom"/>
</dbReference>
<dbReference type="InterPro" id="IPR050951">
    <property type="entry name" value="Retrovirus_Pol_polyprotein"/>
</dbReference>
<dbReference type="Pfam" id="PF03078">
    <property type="entry name" value="ATHILA"/>
    <property type="match status" value="1"/>
</dbReference>
<evidence type="ECO:0000256" key="3">
    <source>
        <dbReference type="ARBA" id="ARBA00022722"/>
    </source>
</evidence>
<dbReference type="GO" id="GO:0015074">
    <property type="term" value="P:DNA integration"/>
    <property type="evidence" value="ECO:0007669"/>
    <property type="project" value="InterPro"/>
</dbReference>
<keyword evidence="4" id="KW-0255">Endonuclease</keyword>
<dbReference type="Pfam" id="PF02992">
    <property type="entry name" value="Transposase_21"/>
    <property type="match status" value="2"/>
</dbReference>
<evidence type="ECO:0000256" key="4">
    <source>
        <dbReference type="ARBA" id="ARBA00022759"/>
    </source>
</evidence>
<dbReference type="OrthoDB" id="10055717at2759"/>
<dbReference type="GO" id="GO:0016787">
    <property type="term" value="F:hydrolase activity"/>
    <property type="evidence" value="ECO:0007669"/>
    <property type="project" value="UniProtKB-KW"/>
</dbReference>
<dbReference type="PROSITE" id="PS50994">
    <property type="entry name" value="INTEGRASE"/>
    <property type="match status" value="1"/>
</dbReference>
<dbReference type="Pfam" id="PF00665">
    <property type="entry name" value="rve"/>
    <property type="match status" value="1"/>
</dbReference>
<dbReference type="PANTHER" id="PTHR37984:SF5">
    <property type="entry name" value="PROTEIN NYNRIN-LIKE"/>
    <property type="match status" value="1"/>
</dbReference>
<keyword evidence="3" id="KW-0540">Nuclease</keyword>
<proteinExistence type="predicted"/>
<accession>A0A8T1XI02</accession>
<keyword evidence="2" id="KW-0548">Nucleotidyltransferase</keyword>
<gene>
    <name evidence="9" type="ORF">ISN44_Un79g000020</name>
</gene>
<dbReference type="Proteomes" id="UP000694251">
    <property type="component" value="Unassembled WGS sequence"/>
</dbReference>
<reference evidence="9 10" key="1">
    <citation type="submission" date="2020-12" db="EMBL/GenBank/DDBJ databases">
        <title>Concerted genomic and epigenomic changes stabilize Arabidopsis allopolyploids.</title>
        <authorList>
            <person name="Chen Z."/>
        </authorList>
    </citation>
    <scope>NUCLEOTIDE SEQUENCE [LARGE SCALE GENOMIC DNA]</scope>
    <source>
        <strain evidence="9">As9502</strain>
        <tissue evidence="9">Leaf</tissue>
    </source>
</reference>
<dbReference type="Pfam" id="PF00078">
    <property type="entry name" value="RVT_1"/>
    <property type="match status" value="1"/>
</dbReference>
<dbReference type="FunFam" id="3.10.20.370:FF:000001">
    <property type="entry name" value="Retrovirus-related Pol polyprotein from transposon 17.6-like protein"/>
    <property type="match status" value="1"/>
</dbReference>